<organism evidence="2 3">
    <name type="scientific">Ferrimonas sediminicola</name>
    <dbReference type="NCBI Taxonomy" id="2569538"/>
    <lineage>
        <taxon>Bacteria</taxon>
        <taxon>Pseudomonadati</taxon>
        <taxon>Pseudomonadota</taxon>
        <taxon>Gammaproteobacteria</taxon>
        <taxon>Alteromonadales</taxon>
        <taxon>Ferrimonadaceae</taxon>
        <taxon>Ferrimonas</taxon>
    </lineage>
</organism>
<evidence type="ECO:0000313" key="2">
    <source>
        <dbReference type="EMBL" id="TKB51584.1"/>
    </source>
</evidence>
<reference evidence="2 3" key="1">
    <citation type="submission" date="2019-04" db="EMBL/GenBank/DDBJ databases">
        <authorList>
            <person name="Hwang J.C."/>
        </authorList>
    </citation>
    <scope>NUCLEOTIDE SEQUENCE [LARGE SCALE GENOMIC DNA]</scope>
    <source>
        <strain evidence="2 3">IMCC35001</strain>
    </source>
</reference>
<accession>A0A4U1BLA7</accession>
<dbReference type="RefSeq" id="WP_136851284.1">
    <property type="nucleotide sequence ID" value="NZ_SWCI01000001.1"/>
</dbReference>
<dbReference type="OrthoDB" id="9794157at2"/>
<evidence type="ECO:0000259" key="1">
    <source>
        <dbReference type="Pfam" id="PF02589"/>
    </source>
</evidence>
<keyword evidence="3" id="KW-1185">Reference proteome</keyword>
<dbReference type="InterPro" id="IPR003741">
    <property type="entry name" value="LUD_dom"/>
</dbReference>
<dbReference type="PANTHER" id="PTHR43682">
    <property type="entry name" value="LACTATE UTILIZATION PROTEIN C"/>
    <property type="match status" value="1"/>
</dbReference>
<evidence type="ECO:0000313" key="3">
    <source>
        <dbReference type="Proteomes" id="UP000305674"/>
    </source>
</evidence>
<dbReference type="InterPro" id="IPR037171">
    <property type="entry name" value="NagB/RpiA_transferase-like"/>
</dbReference>
<dbReference type="Proteomes" id="UP000305674">
    <property type="component" value="Unassembled WGS sequence"/>
</dbReference>
<dbReference type="PANTHER" id="PTHR43682:SF1">
    <property type="entry name" value="LACTATE UTILIZATION PROTEIN C"/>
    <property type="match status" value="1"/>
</dbReference>
<dbReference type="InterPro" id="IPR024185">
    <property type="entry name" value="FTHF_cligase-like_sf"/>
</dbReference>
<comment type="caution">
    <text evidence="2">The sequence shown here is derived from an EMBL/GenBank/DDBJ whole genome shotgun (WGS) entry which is preliminary data.</text>
</comment>
<feature type="domain" description="LUD" evidence="1">
    <location>
        <begin position="92"/>
        <end position="187"/>
    </location>
</feature>
<protein>
    <submittedName>
        <fullName evidence="2">Lactate utilization protein B/C</fullName>
    </submittedName>
</protein>
<sequence length="190" mass="20332">MSSRDAIFAALDKCNLPDAPMPSITIEPNNEDLMGQYEANLAKVGGTLVRVKDLSEVQAQLDKAMADNQKVICRVEGLTGNRELDADPHDLHDLDLALIDAEAAVAENGAVFVRETASGHRVLPYITENLAVVVKADTLVANMHEVVKRVKLESGQHGAFIAGPSKTADIEQALVIGAHGACSMTVYMLD</sequence>
<proteinExistence type="predicted"/>
<dbReference type="SUPFAM" id="SSF100950">
    <property type="entry name" value="NagB/RpiA/CoA transferase-like"/>
    <property type="match status" value="1"/>
</dbReference>
<dbReference type="Gene3D" id="3.40.50.10420">
    <property type="entry name" value="NagB/RpiA/CoA transferase-like"/>
    <property type="match status" value="1"/>
</dbReference>
<dbReference type="AlphaFoldDB" id="A0A4U1BLA7"/>
<dbReference type="Pfam" id="PF02589">
    <property type="entry name" value="LUD_dom"/>
    <property type="match status" value="1"/>
</dbReference>
<name>A0A4U1BLA7_9GAMM</name>
<gene>
    <name evidence="2" type="ORF">FCL40_03235</name>
</gene>
<dbReference type="EMBL" id="SWCI01000001">
    <property type="protein sequence ID" value="TKB51584.1"/>
    <property type="molecule type" value="Genomic_DNA"/>
</dbReference>